<dbReference type="KEGG" id="trr:M419DRAFT_93257"/>
<organism evidence="2 3">
    <name type="scientific">Hypocrea jecorina (strain ATCC 56765 / BCRC 32924 / NRRL 11460 / Rut C-30)</name>
    <name type="common">Trichoderma reesei</name>
    <dbReference type="NCBI Taxonomy" id="1344414"/>
    <lineage>
        <taxon>Eukaryota</taxon>
        <taxon>Fungi</taxon>
        <taxon>Dikarya</taxon>
        <taxon>Ascomycota</taxon>
        <taxon>Pezizomycotina</taxon>
        <taxon>Sordariomycetes</taxon>
        <taxon>Hypocreomycetidae</taxon>
        <taxon>Hypocreales</taxon>
        <taxon>Hypocreaceae</taxon>
        <taxon>Trichoderma</taxon>
    </lineage>
</organism>
<dbReference type="HOGENOM" id="CLU_2724024_0_0_1"/>
<evidence type="ECO:0000256" key="1">
    <source>
        <dbReference type="SAM" id="MobiDB-lite"/>
    </source>
</evidence>
<dbReference type="AlphaFoldDB" id="A0A024RUQ1"/>
<gene>
    <name evidence="2" type="ORF">M419DRAFT_93257</name>
</gene>
<dbReference type="Proteomes" id="UP000024376">
    <property type="component" value="Unassembled WGS sequence"/>
</dbReference>
<feature type="compositionally biased region" description="Polar residues" evidence="1">
    <location>
        <begin position="1"/>
        <end position="12"/>
    </location>
</feature>
<protein>
    <submittedName>
        <fullName evidence="2">Uncharacterized protein</fullName>
    </submittedName>
</protein>
<evidence type="ECO:0000313" key="2">
    <source>
        <dbReference type="EMBL" id="ETR96798.1"/>
    </source>
</evidence>
<accession>A0A024RUQ1</accession>
<feature type="region of interest" description="Disordered" evidence="1">
    <location>
        <begin position="1"/>
        <end position="25"/>
    </location>
</feature>
<name>A0A024RUQ1_HYPJR</name>
<dbReference type="EMBL" id="KI911187">
    <property type="protein sequence ID" value="ETR96798.1"/>
    <property type="molecule type" value="Genomic_DNA"/>
</dbReference>
<proteinExistence type="predicted"/>
<sequence>MDSCEANTSKSSASREESGGQLVLAENPNAPLFKTLLQQLDTLNHKDAMMDRWLGETLKEEPYNGLGTRNPQ</sequence>
<evidence type="ECO:0000313" key="3">
    <source>
        <dbReference type="Proteomes" id="UP000024376"/>
    </source>
</evidence>
<dbReference type="OrthoDB" id="5152846at2759"/>
<reference evidence="3" key="1">
    <citation type="journal article" date="2013" name="Ind. Biotechnol.">
        <title>Comparative genomics analysis of Trichoderma reesei strains.</title>
        <authorList>
            <person name="Koike H."/>
            <person name="Aerts A."/>
            <person name="LaButti K."/>
            <person name="Grigoriev I.V."/>
            <person name="Baker S.E."/>
        </authorList>
    </citation>
    <scope>NUCLEOTIDE SEQUENCE [LARGE SCALE GENOMIC DNA]</scope>
    <source>
        <strain evidence="3">ATCC 56765 / BCRC 32924 / NRRL 11460 / Rut C-30</strain>
    </source>
</reference>